<dbReference type="Pfam" id="PF12658">
    <property type="entry name" value="Ten1"/>
    <property type="match status" value="1"/>
</dbReference>
<dbReference type="InterPro" id="IPR012340">
    <property type="entry name" value="NA-bd_OB-fold"/>
</dbReference>
<proteinExistence type="predicted"/>
<dbReference type="Proteomes" id="UP000799429">
    <property type="component" value="Unassembled WGS sequence"/>
</dbReference>
<name>A0A9P4SI37_9PEZI</name>
<dbReference type="GO" id="GO:0016233">
    <property type="term" value="P:telomere capping"/>
    <property type="evidence" value="ECO:0007669"/>
    <property type="project" value="InterPro"/>
</dbReference>
<keyword evidence="2" id="KW-1185">Reference proteome</keyword>
<accession>A0A9P4SI37</accession>
<organism evidence="1 2">
    <name type="scientific">Patellaria atrata CBS 101060</name>
    <dbReference type="NCBI Taxonomy" id="1346257"/>
    <lineage>
        <taxon>Eukaryota</taxon>
        <taxon>Fungi</taxon>
        <taxon>Dikarya</taxon>
        <taxon>Ascomycota</taxon>
        <taxon>Pezizomycotina</taxon>
        <taxon>Dothideomycetes</taxon>
        <taxon>Dothideomycetes incertae sedis</taxon>
        <taxon>Patellariales</taxon>
        <taxon>Patellariaceae</taxon>
        <taxon>Patellaria</taxon>
    </lineage>
</organism>
<dbReference type="OrthoDB" id="5275361at2759"/>
<dbReference type="GO" id="GO:1990879">
    <property type="term" value="C:CST complex"/>
    <property type="evidence" value="ECO:0007669"/>
    <property type="project" value="InterPro"/>
</dbReference>
<protein>
    <recommendedName>
        <fullName evidence="3">CST complex subunit Ten1</fullName>
    </recommendedName>
</protein>
<evidence type="ECO:0000313" key="1">
    <source>
        <dbReference type="EMBL" id="KAF2841998.1"/>
    </source>
</evidence>
<gene>
    <name evidence="1" type="ORF">M501DRAFT_927503</name>
</gene>
<dbReference type="EMBL" id="MU006090">
    <property type="protein sequence ID" value="KAF2841998.1"/>
    <property type="molecule type" value="Genomic_DNA"/>
</dbReference>
<reference evidence="1" key="1">
    <citation type="journal article" date="2020" name="Stud. Mycol.">
        <title>101 Dothideomycetes genomes: a test case for predicting lifestyles and emergence of pathogens.</title>
        <authorList>
            <person name="Haridas S."/>
            <person name="Albert R."/>
            <person name="Binder M."/>
            <person name="Bloem J."/>
            <person name="Labutti K."/>
            <person name="Salamov A."/>
            <person name="Andreopoulos B."/>
            <person name="Baker S."/>
            <person name="Barry K."/>
            <person name="Bills G."/>
            <person name="Bluhm B."/>
            <person name="Cannon C."/>
            <person name="Castanera R."/>
            <person name="Culley D."/>
            <person name="Daum C."/>
            <person name="Ezra D."/>
            <person name="Gonzalez J."/>
            <person name="Henrissat B."/>
            <person name="Kuo A."/>
            <person name="Liang C."/>
            <person name="Lipzen A."/>
            <person name="Lutzoni F."/>
            <person name="Magnuson J."/>
            <person name="Mondo S."/>
            <person name="Nolan M."/>
            <person name="Ohm R."/>
            <person name="Pangilinan J."/>
            <person name="Park H.-J."/>
            <person name="Ramirez L."/>
            <person name="Alfaro M."/>
            <person name="Sun H."/>
            <person name="Tritt A."/>
            <person name="Yoshinaga Y."/>
            <person name="Zwiers L.-H."/>
            <person name="Turgeon B."/>
            <person name="Goodwin S."/>
            <person name="Spatafora J."/>
            <person name="Crous P."/>
            <person name="Grigoriev I."/>
        </authorList>
    </citation>
    <scope>NUCLEOTIDE SEQUENCE</scope>
    <source>
        <strain evidence="1">CBS 101060</strain>
    </source>
</reference>
<dbReference type="InterPro" id="IPR024222">
    <property type="entry name" value="Ten1_fungal"/>
</dbReference>
<dbReference type="AlphaFoldDB" id="A0A9P4SI37"/>
<evidence type="ECO:0008006" key="3">
    <source>
        <dbReference type="Google" id="ProtNLM"/>
    </source>
</evidence>
<sequence length="144" mass="16187">MATPVPSRTVFLSDLQHLKAGDKVRFLGVECYTVQTGTLTLQHNYPPSTIPVTAVVNIDHVLESVKSMDLRTGAWLNIIGYVSPPEETPRTQRSHIKAKSMCKHTVKHDEIRVNVQAIILWPTGSLDIVNYETALEARKQLRRT</sequence>
<dbReference type="Gene3D" id="2.40.50.140">
    <property type="entry name" value="Nucleic acid-binding proteins"/>
    <property type="match status" value="1"/>
</dbReference>
<comment type="caution">
    <text evidence="1">The sequence shown here is derived from an EMBL/GenBank/DDBJ whole genome shotgun (WGS) entry which is preliminary data.</text>
</comment>
<evidence type="ECO:0000313" key="2">
    <source>
        <dbReference type="Proteomes" id="UP000799429"/>
    </source>
</evidence>
<dbReference type="GO" id="GO:0043047">
    <property type="term" value="F:single-stranded telomeric DNA binding"/>
    <property type="evidence" value="ECO:0007669"/>
    <property type="project" value="InterPro"/>
</dbReference>